<gene>
    <name evidence="10" type="primary">cobA</name>
    <name evidence="10" type="ORF">JL111_13340</name>
</gene>
<dbReference type="NCBIfam" id="NF004790">
    <property type="entry name" value="PRK06136.1"/>
    <property type="match status" value="1"/>
</dbReference>
<evidence type="ECO:0000259" key="9">
    <source>
        <dbReference type="Pfam" id="PF00590"/>
    </source>
</evidence>
<dbReference type="InterPro" id="IPR000878">
    <property type="entry name" value="4pyrrol_Mease"/>
</dbReference>
<reference evidence="10 11" key="1">
    <citation type="submission" date="2021-01" db="EMBL/GenBank/DDBJ databases">
        <title>011410 draft genome.</title>
        <authorList>
            <person name="Lang L."/>
        </authorList>
    </citation>
    <scope>NUCLEOTIDE SEQUENCE [LARGE SCALE GENOMIC DNA]</scope>
    <source>
        <strain evidence="10 11">KCTC 42845</strain>
    </source>
</reference>
<dbReference type="InterPro" id="IPR050161">
    <property type="entry name" value="Siro_Cobalamin_biosynth"/>
</dbReference>
<comment type="pathway">
    <text evidence="7">Porphyrin-containing compound metabolism; siroheme biosynthesis; precorrin-2 from uroporphyrinogen III: step 1/1.</text>
</comment>
<keyword evidence="3 8" id="KW-0489">Methyltransferase</keyword>
<dbReference type="EC" id="2.1.1.107" evidence="2"/>
<accession>A0ABS1SAD8</accession>
<dbReference type="EMBL" id="JAESHT010000011">
    <property type="protein sequence ID" value="MBL3674471.1"/>
    <property type="molecule type" value="Genomic_DNA"/>
</dbReference>
<evidence type="ECO:0000313" key="10">
    <source>
        <dbReference type="EMBL" id="MBL3674471.1"/>
    </source>
</evidence>
<organism evidence="10 11">
    <name type="scientific">Paracoccus aerius</name>
    <dbReference type="NCBI Taxonomy" id="1915382"/>
    <lineage>
        <taxon>Bacteria</taxon>
        <taxon>Pseudomonadati</taxon>
        <taxon>Pseudomonadota</taxon>
        <taxon>Alphaproteobacteria</taxon>
        <taxon>Rhodobacterales</taxon>
        <taxon>Paracoccaceae</taxon>
        <taxon>Paracoccus</taxon>
    </lineage>
</organism>
<evidence type="ECO:0000256" key="6">
    <source>
        <dbReference type="ARBA" id="ARBA00023244"/>
    </source>
</evidence>
<dbReference type="NCBIfam" id="TIGR01469">
    <property type="entry name" value="cobA_cysG_Cterm"/>
    <property type="match status" value="1"/>
</dbReference>
<keyword evidence="6" id="KW-0627">Porphyrin biosynthesis</keyword>
<evidence type="ECO:0000256" key="3">
    <source>
        <dbReference type="ARBA" id="ARBA00022603"/>
    </source>
</evidence>
<dbReference type="SUPFAM" id="SSF53790">
    <property type="entry name" value="Tetrapyrrole methylase"/>
    <property type="match status" value="1"/>
</dbReference>
<evidence type="ECO:0000256" key="2">
    <source>
        <dbReference type="ARBA" id="ARBA00012162"/>
    </source>
</evidence>
<evidence type="ECO:0000256" key="8">
    <source>
        <dbReference type="RuleBase" id="RU003960"/>
    </source>
</evidence>
<dbReference type="Pfam" id="PF00590">
    <property type="entry name" value="TP_methylase"/>
    <property type="match status" value="1"/>
</dbReference>
<dbReference type="Proteomes" id="UP000644749">
    <property type="component" value="Unassembled WGS sequence"/>
</dbReference>
<evidence type="ECO:0000313" key="11">
    <source>
        <dbReference type="Proteomes" id="UP000644749"/>
    </source>
</evidence>
<dbReference type="PANTHER" id="PTHR45790:SF3">
    <property type="entry name" value="S-ADENOSYL-L-METHIONINE-DEPENDENT UROPORPHYRINOGEN III METHYLTRANSFERASE, CHLOROPLASTIC"/>
    <property type="match status" value="1"/>
</dbReference>
<dbReference type="GO" id="GO:0004851">
    <property type="term" value="F:uroporphyrin-III C-methyltransferase activity"/>
    <property type="evidence" value="ECO:0007669"/>
    <property type="project" value="UniProtKB-EC"/>
</dbReference>
<evidence type="ECO:0000256" key="5">
    <source>
        <dbReference type="ARBA" id="ARBA00022691"/>
    </source>
</evidence>
<dbReference type="Gene3D" id="3.30.950.10">
    <property type="entry name" value="Methyltransferase, Cobalt-precorrin-4 Transmethylase, Domain 2"/>
    <property type="match status" value="1"/>
</dbReference>
<protein>
    <recommendedName>
        <fullName evidence="2">uroporphyrinogen-III C-methyltransferase</fullName>
        <ecNumber evidence="2">2.1.1.107</ecNumber>
    </recommendedName>
</protein>
<dbReference type="CDD" id="cd11642">
    <property type="entry name" value="SUMT"/>
    <property type="match status" value="1"/>
</dbReference>
<proteinExistence type="inferred from homology"/>
<evidence type="ECO:0000256" key="1">
    <source>
        <dbReference type="ARBA" id="ARBA00005879"/>
    </source>
</evidence>
<evidence type="ECO:0000256" key="7">
    <source>
        <dbReference type="ARBA" id="ARBA00025705"/>
    </source>
</evidence>
<dbReference type="PROSITE" id="PS00839">
    <property type="entry name" value="SUMT_1"/>
    <property type="match status" value="1"/>
</dbReference>
<feature type="domain" description="Tetrapyrrole methylase" evidence="9">
    <location>
        <begin position="25"/>
        <end position="234"/>
    </location>
</feature>
<keyword evidence="4 8" id="KW-0808">Transferase</keyword>
<dbReference type="InterPro" id="IPR006366">
    <property type="entry name" value="CobA/CysG_C"/>
</dbReference>
<dbReference type="Gene3D" id="3.40.1010.10">
    <property type="entry name" value="Cobalt-precorrin-4 Transmethylase, Domain 1"/>
    <property type="match status" value="1"/>
</dbReference>
<dbReference type="InterPro" id="IPR014777">
    <property type="entry name" value="4pyrrole_Mease_sub1"/>
</dbReference>
<keyword evidence="5" id="KW-0949">S-adenosyl-L-methionine</keyword>
<sequence>MGGIAGNPRTKAAPLPEPAPFPGFVSLVSAGPGDPELLTLKAVDRLARADVVLFDDLASGPVLDHAGPKAELIAVGKRAGRPSARQDHVNALLVEHALAGRRVVRLKSGDAGFFGRLEEELVALAQAGIGFEIVPGVTSASAAAAAAGIPLTRRLTARRVQFITGADVTGQLPGDINWAAIADPAVTTVVFMGQRSFPELARGLRAHGLPGDTPALFAESVGHPHQRLIRTTVDGMAAMMEASAVSQPGLIIYGPLAFDI</sequence>
<dbReference type="InterPro" id="IPR014776">
    <property type="entry name" value="4pyrrole_Mease_sub2"/>
</dbReference>
<evidence type="ECO:0000256" key="4">
    <source>
        <dbReference type="ARBA" id="ARBA00022679"/>
    </source>
</evidence>
<dbReference type="PANTHER" id="PTHR45790">
    <property type="entry name" value="SIROHEME SYNTHASE-RELATED"/>
    <property type="match status" value="1"/>
</dbReference>
<dbReference type="PROSITE" id="PS00840">
    <property type="entry name" value="SUMT_2"/>
    <property type="match status" value="1"/>
</dbReference>
<dbReference type="InterPro" id="IPR035996">
    <property type="entry name" value="4pyrrol_Methylase_sf"/>
</dbReference>
<comment type="caution">
    <text evidence="10">The sequence shown here is derived from an EMBL/GenBank/DDBJ whole genome shotgun (WGS) entry which is preliminary data.</text>
</comment>
<keyword evidence="11" id="KW-1185">Reference proteome</keyword>
<name>A0ABS1SAD8_9RHOB</name>
<dbReference type="InterPro" id="IPR003043">
    <property type="entry name" value="Uropor_MeTrfase_CS"/>
</dbReference>
<comment type="similarity">
    <text evidence="1 8">Belongs to the precorrin methyltransferase family.</text>
</comment>
<dbReference type="GO" id="GO:0032259">
    <property type="term" value="P:methylation"/>
    <property type="evidence" value="ECO:0007669"/>
    <property type="project" value="UniProtKB-KW"/>
</dbReference>